<comment type="caution">
    <text evidence="2">The sequence shown here is derived from an EMBL/GenBank/DDBJ whole genome shotgun (WGS) entry which is preliminary data.</text>
</comment>
<proteinExistence type="predicted"/>
<dbReference type="AlphaFoldDB" id="A0A5J9VLA6"/>
<keyword evidence="1" id="KW-0812">Transmembrane</keyword>
<evidence type="ECO:0000313" key="2">
    <source>
        <dbReference type="EMBL" id="TVU35830.1"/>
    </source>
</evidence>
<keyword evidence="1" id="KW-1133">Transmembrane helix</keyword>
<sequence length="143" mass="15358">MRCSWLVLRRGGGCGMHACCWRMRDLPPDELLGTASPTSSTRPRTDLRSCFVGQPIRAGGTSSEASLEAEEASSTALLVASRLPSFVRGAAAAAGSGCLLAGSIFFIFFFGFLVDSECLMGQENTCIFQILLVVDFYPILHLD</sequence>
<keyword evidence="3" id="KW-1185">Reference proteome</keyword>
<feature type="transmembrane region" description="Helical" evidence="1">
    <location>
        <begin position="90"/>
        <end position="114"/>
    </location>
</feature>
<keyword evidence="1" id="KW-0472">Membrane</keyword>
<evidence type="ECO:0000256" key="1">
    <source>
        <dbReference type="SAM" id="Phobius"/>
    </source>
</evidence>
<dbReference type="Gramene" id="TVU35830">
    <property type="protein sequence ID" value="TVU35830"/>
    <property type="gene ID" value="EJB05_17737"/>
</dbReference>
<protein>
    <submittedName>
        <fullName evidence="2">Uncharacterized protein</fullName>
    </submittedName>
</protein>
<accession>A0A5J9VLA6</accession>
<gene>
    <name evidence="2" type="ORF">EJB05_17737</name>
</gene>
<dbReference type="Proteomes" id="UP000324897">
    <property type="component" value="Unassembled WGS sequence"/>
</dbReference>
<dbReference type="EMBL" id="RWGY01000009">
    <property type="protein sequence ID" value="TVU35830.1"/>
    <property type="molecule type" value="Genomic_DNA"/>
</dbReference>
<organism evidence="2 3">
    <name type="scientific">Eragrostis curvula</name>
    <name type="common">weeping love grass</name>
    <dbReference type="NCBI Taxonomy" id="38414"/>
    <lineage>
        <taxon>Eukaryota</taxon>
        <taxon>Viridiplantae</taxon>
        <taxon>Streptophyta</taxon>
        <taxon>Embryophyta</taxon>
        <taxon>Tracheophyta</taxon>
        <taxon>Spermatophyta</taxon>
        <taxon>Magnoliopsida</taxon>
        <taxon>Liliopsida</taxon>
        <taxon>Poales</taxon>
        <taxon>Poaceae</taxon>
        <taxon>PACMAD clade</taxon>
        <taxon>Chloridoideae</taxon>
        <taxon>Eragrostideae</taxon>
        <taxon>Eragrostidinae</taxon>
        <taxon>Eragrostis</taxon>
    </lineage>
</organism>
<evidence type="ECO:0000313" key="3">
    <source>
        <dbReference type="Proteomes" id="UP000324897"/>
    </source>
</evidence>
<name>A0A5J9VLA6_9POAL</name>
<reference evidence="2 3" key="1">
    <citation type="journal article" date="2019" name="Sci. Rep.">
        <title>A high-quality genome of Eragrostis curvula grass provides insights into Poaceae evolution and supports new strategies to enhance forage quality.</title>
        <authorList>
            <person name="Carballo J."/>
            <person name="Santos B.A.C.M."/>
            <person name="Zappacosta D."/>
            <person name="Garbus I."/>
            <person name="Selva J.P."/>
            <person name="Gallo C.A."/>
            <person name="Diaz A."/>
            <person name="Albertini E."/>
            <person name="Caccamo M."/>
            <person name="Echenique V."/>
        </authorList>
    </citation>
    <scope>NUCLEOTIDE SEQUENCE [LARGE SCALE GENOMIC DNA]</scope>
    <source>
        <strain evidence="3">cv. Victoria</strain>
        <tissue evidence="2">Leaf</tissue>
    </source>
</reference>